<evidence type="ECO:0000313" key="2">
    <source>
        <dbReference type="EMBL" id="CAG8977196.1"/>
    </source>
</evidence>
<dbReference type="EMBL" id="CAJVRM010000207">
    <property type="protein sequence ID" value="CAG8977196.1"/>
    <property type="molecule type" value="Genomic_DNA"/>
</dbReference>
<organism evidence="2 3">
    <name type="scientific">Hymenoscyphus albidus</name>
    <dbReference type="NCBI Taxonomy" id="595503"/>
    <lineage>
        <taxon>Eukaryota</taxon>
        <taxon>Fungi</taxon>
        <taxon>Dikarya</taxon>
        <taxon>Ascomycota</taxon>
        <taxon>Pezizomycotina</taxon>
        <taxon>Leotiomycetes</taxon>
        <taxon>Helotiales</taxon>
        <taxon>Helotiaceae</taxon>
        <taxon>Hymenoscyphus</taxon>
    </lineage>
</organism>
<sequence length="108" mass="12178">MASFTGRDIPAAANGIGSQFRYSARAQTIRDEIEISTNTDGQAIDDLHGRERQQQRTRIAVPITRYTNNLNERMRAYLESQDDPSQQYALFPRSDTGQLSTQKGKKSV</sequence>
<accession>A0A9N9LTD2</accession>
<dbReference type="AlphaFoldDB" id="A0A9N9LTD2"/>
<dbReference type="OrthoDB" id="10380555at2759"/>
<comment type="caution">
    <text evidence="2">The sequence shown here is derived from an EMBL/GenBank/DDBJ whole genome shotgun (WGS) entry which is preliminary data.</text>
</comment>
<proteinExistence type="predicted"/>
<dbReference type="Proteomes" id="UP000701801">
    <property type="component" value="Unassembled WGS sequence"/>
</dbReference>
<evidence type="ECO:0000256" key="1">
    <source>
        <dbReference type="SAM" id="MobiDB-lite"/>
    </source>
</evidence>
<feature type="region of interest" description="Disordered" evidence="1">
    <location>
        <begin position="37"/>
        <end position="56"/>
    </location>
</feature>
<gene>
    <name evidence="2" type="ORF">HYALB_00006733</name>
</gene>
<evidence type="ECO:0000313" key="3">
    <source>
        <dbReference type="Proteomes" id="UP000701801"/>
    </source>
</evidence>
<keyword evidence="3" id="KW-1185">Reference proteome</keyword>
<protein>
    <submittedName>
        <fullName evidence="2">Uncharacterized protein</fullName>
    </submittedName>
</protein>
<feature type="compositionally biased region" description="Basic and acidic residues" evidence="1">
    <location>
        <begin position="45"/>
        <end position="54"/>
    </location>
</feature>
<feature type="region of interest" description="Disordered" evidence="1">
    <location>
        <begin position="79"/>
        <end position="108"/>
    </location>
</feature>
<reference evidence="2" key="1">
    <citation type="submission" date="2021-07" db="EMBL/GenBank/DDBJ databases">
        <authorList>
            <person name="Durling M."/>
        </authorList>
    </citation>
    <scope>NUCLEOTIDE SEQUENCE</scope>
</reference>
<name>A0A9N9LTD2_9HELO</name>